<dbReference type="InterPro" id="IPR016032">
    <property type="entry name" value="Sig_transdc_resp-reg_C-effctor"/>
</dbReference>
<dbReference type="Gene3D" id="3.40.50.2300">
    <property type="match status" value="1"/>
</dbReference>
<dbReference type="SUPFAM" id="SSF46894">
    <property type="entry name" value="C-terminal effector domain of the bipartite response regulators"/>
    <property type="match status" value="1"/>
</dbReference>
<evidence type="ECO:0000256" key="2">
    <source>
        <dbReference type="ARBA" id="ARBA00022553"/>
    </source>
</evidence>
<evidence type="ECO:0000256" key="3">
    <source>
        <dbReference type="ARBA" id="ARBA00023015"/>
    </source>
</evidence>
<dbReference type="PROSITE" id="PS00622">
    <property type="entry name" value="HTH_LUXR_1"/>
    <property type="match status" value="1"/>
</dbReference>
<dbReference type="EMBL" id="CP047591">
    <property type="protein sequence ID" value="QHI74007.1"/>
    <property type="molecule type" value="Genomic_DNA"/>
</dbReference>
<dbReference type="PANTHER" id="PTHR43214:SF41">
    <property type="entry name" value="NITRATE_NITRITE RESPONSE REGULATOR PROTEIN NARP"/>
    <property type="match status" value="1"/>
</dbReference>
<dbReference type="AlphaFoldDB" id="A0A6P1MJA8"/>
<dbReference type="PANTHER" id="PTHR43214">
    <property type="entry name" value="TWO-COMPONENT RESPONSE REGULATOR"/>
    <property type="match status" value="1"/>
</dbReference>
<dbReference type="CDD" id="cd17535">
    <property type="entry name" value="REC_NarL-like"/>
    <property type="match status" value="1"/>
</dbReference>
<evidence type="ECO:0000256" key="5">
    <source>
        <dbReference type="ARBA" id="ARBA00023163"/>
    </source>
</evidence>
<keyword evidence="2 7" id="KW-0597">Phosphoprotein</keyword>
<dbReference type="PRINTS" id="PR00038">
    <property type="entry name" value="HTHLUXR"/>
</dbReference>
<name>A0A6P1MJA8_9FIRM</name>
<dbReference type="CDD" id="cd06170">
    <property type="entry name" value="LuxR_C_like"/>
    <property type="match status" value="1"/>
</dbReference>
<dbReference type="GO" id="GO:0000160">
    <property type="term" value="P:phosphorelay signal transduction system"/>
    <property type="evidence" value="ECO:0007669"/>
    <property type="project" value="InterPro"/>
</dbReference>
<evidence type="ECO:0000259" key="8">
    <source>
        <dbReference type="PROSITE" id="PS50043"/>
    </source>
</evidence>
<comment type="function">
    <text evidence="6">May play the central regulatory role in sporulation. It may be an element of the effector pathway responsible for the activation of sporulation genes in response to nutritional stress. Spo0A may act in concert with spo0H (a sigma factor) to control the expression of some genes that are critical to the sporulation process.</text>
</comment>
<evidence type="ECO:0000259" key="9">
    <source>
        <dbReference type="PROSITE" id="PS50110"/>
    </source>
</evidence>
<dbReference type="Pfam" id="PF00196">
    <property type="entry name" value="GerE"/>
    <property type="match status" value="1"/>
</dbReference>
<reference evidence="10 11" key="1">
    <citation type="submission" date="2020-01" db="EMBL/GenBank/DDBJ databases">
        <title>Genomic analysis of Aminipila sp. CBA3637.</title>
        <authorList>
            <person name="Kim Y.B."/>
            <person name="Roh S.W."/>
        </authorList>
    </citation>
    <scope>NUCLEOTIDE SEQUENCE [LARGE SCALE GENOMIC DNA]</scope>
    <source>
        <strain evidence="10 11">CBA3637</strain>
    </source>
</reference>
<evidence type="ECO:0000256" key="6">
    <source>
        <dbReference type="ARBA" id="ARBA00024867"/>
    </source>
</evidence>
<feature type="modified residue" description="4-aspartylphosphate" evidence="7">
    <location>
        <position position="57"/>
    </location>
</feature>
<dbReference type="GO" id="GO:0003677">
    <property type="term" value="F:DNA binding"/>
    <property type="evidence" value="ECO:0007669"/>
    <property type="project" value="UniProtKB-KW"/>
</dbReference>
<proteinExistence type="predicted"/>
<protein>
    <recommendedName>
        <fullName evidence="1">Stage 0 sporulation protein A homolog</fullName>
    </recommendedName>
</protein>
<dbReference type="InterPro" id="IPR000792">
    <property type="entry name" value="Tscrpt_reg_LuxR_C"/>
</dbReference>
<feature type="domain" description="Response regulatory" evidence="9">
    <location>
        <begin position="6"/>
        <end position="122"/>
    </location>
</feature>
<keyword evidence="4" id="KW-0238">DNA-binding</keyword>
<keyword evidence="3" id="KW-0805">Transcription regulation</keyword>
<dbReference type="GO" id="GO:0006355">
    <property type="term" value="P:regulation of DNA-templated transcription"/>
    <property type="evidence" value="ECO:0007669"/>
    <property type="project" value="InterPro"/>
</dbReference>
<dbReference type="KEGG" id="amic:Ami3637_13445"/>
<gene>
    <name evidence="10" type="ORF">Ami3637_13445</name>
</gene>
<dbReference type="InterPro" id="IPR011006">
    <property type="entry name" value="CheY-like_superfamily"/>
</dbReference>
<keyword evidence="5" id="KW-0804">Transcription</keyword>
<dbReference type="InterPro" id="IPR039420">
    <property type="entry name" value="WalR-like"/>
</dbReference>
<evidence type="ECO:0000256" key="4">
    <source>
        <dbReference type="ARBA" id="ARBA00023125"/>
    </source>
</evidence>
<dbReference type="SUPFAM" id="SSF52172">
    <property type="entry name" value="CheY-like"/>
    <property type="match status" value="1"/>
</dbReference>
<evidence type="ECO:0000256" key="7">
    <source>
        <dbReference type="PROSITE-ProRule" id="PRU00169"/>
    </source>
</evidence>
<dbReference type="InterPro" id="IPR001789">
    <property type="entry name" value="Sig_transdc_resp-reg_receiver"/>
</dbReference>
<dbReference type="InterPro" id="IPR058245">
    <property type="entry name" value="NreC/VraR/RcsB-like_REC"/>
</dbReference>
<accession>A0A6P1MJA8</accession>
<dbReference type="PROSITE" id="PS50110">
    <property type="entry name" value="RESPONSE_REGULATORY"/>
    <property type="match status" value="1"/>
</dbReference>
<sequence length="212" mass="24094">MGNKIKIFLADDHKMFRESLEILLSQEDDIEVAGQADDGIEAELFCLQKKADILLLDISMPRKSGLDVCKNLKYSCPELKVIFLTMHKNEEMLAEAFNNGAKGYVLKENAFEELITAVRKVMDGKIYISSVLAPVMLNGFLENEKSNKELSGREREVLKLLAEGFSNKEIADFLMISVKTVETHRANIMRKHNFKNVTELVLYAARNHIIEI</sequence>
<dbReference type="SMART" id="SM00421">
    <property type="entry name" value="HTH_LUXR"/>
    <property type="match status" value="1"/>
</dbReference>
<dbReference type="PROSITE" id="PS50043">
    <property type="entry name" value="HTH_LUXR_2"/>
    <property type="match status" value="1"/>
</dbReference>
<evidence type="ECO:0000313" key="10">
    <source>
        <dbReference type="EMBL" id="QHI74007.1"/>
    </source>
</evidence>
<feature type="domain" description="HTH luxR-type" evidence="8">
    <location>
        <begin position="143"/>
        <end position="208"/>
    </location>
</feature>
<keyword evidence="11" id="KW-1185">Reference proteome</keyword>
<dbReference type="Pfam" id="PF00072">
    <property type="entry name" value="Response_reg"/>
    <property type="match status" value="1"/>
</dbReference>
<evidence type="ECO:0000313" key="11">
    <source>
        <dbReference type="Proteomes" id="UP000463883"/>
    </source>
</evidence>
<evidence type="ECO:0000256" key="1">
    <source>
        <dbReference type="ARBA" id="ARBA00018672"/>
    </source>
</evidence>
<dbReference type="SMART" id="SM00448">
    <property type="entry name" value="REC"/>
    <property type="match status" value="1"/>
</dbReference>
<organism evidence="10 11">
    <name type="scientific">Aminipila terrae</name>
    <dbReference type="NCBI Taxonomy" id="2697030"/>
    <lineage>
        <taxon>Bacteria</taxon>
        <taxon>Bacillati</taxon>
        <taxon>Bacillota</taxon>
        <taxon>Clostridia</taxon>
        <taxon>Peptostreptococcales</taxon>
        <taxon>Anaerovoracaceae</taxon>
        <taxon>Aminipila</taxon>
    </lineage>
</organism>
<dbReference type="Proteomes" id="UP000463883">
    <property type="component" value="Chromosome"/>
</dbReference>